<proteinExistence type="predicted"/>
<evidence type="ECO:0000256" key="2">
    <source>
        <dbReference type="ARBA" id="ARBA00022475"/>
    </source>
</evidence>
<dbReference type="CDD" id="cd00761">
    <property type="entry name" value="Glyco_tranf_GTA_type"/>
    <property type="match status" value="1"/>
</dbReference>
<comment type="subcellular location">
    <subcellularLocation>
        <location evidence="1">Cell membrane</location>
    </subcellularLocation>
</comment>
<accession>A0A1W6YMG0</accession>
<keyword evidence="5" id="KW-0472">Membrane</keyword>
<evidence type="ECO:0000256" key="4">
    <source>
        <dbReference type="ARBA" id="ARBA00022679"/>
    </source>
</evidence>
<evidence type="ECO:0000256" key="3">
    <source>
        <dbReference type="ARBA" id="ARBA00022676"/>
    </source>
</evidence>
<dbReference type="PANTHER" id="PTHR43646:SF2">
    <property type="entry name" value="GLYCOSYLTRANSFERASE 2-LIKE DOMAIN-CONTAINING PROTEIN"/>
    <property type="match status" value="1"/>
</dbReference>
<dbReference type="KEGG" id="bgv:CAL12_13530"/>
<dbReference type="STRING" id="1416806.CAL12_13530"/>
<evidence type="ECO:0000259" key="6">
    <source>
        <dbReference type="Pfam" id="PF00535"/>
    </source>
</evidence>
<name>A0A1W6YMG0_9BORD</name>
<keyword evidence="8" id="KW-1185">Reference proteome</keyword>
<dbReference type="Gene3D" id="3.90.550.10">
    <property type="entry name" value="Spore Coat Polysaccharide Biosynthesis Protein SpsA, Chain A"/>
    <property type="match status" value="1"/>
</dbReference>
<dbReference type="GO" id="GO:0005886">
    <property type="term" value="C:plasma membrane"/>
    <property type="evidence" value="ECO:0007669"/>
    <property type="project" value="UniProtKB-SubCell"/>
</dbReference>
<dbReference type="SUPFAM" id="SSF53448">
    <property type="entry name" value="Nucleotide-diphospho-sugar transferases"/>
    <property type="match status" value="1"/>
</dbReference>
<dbReference type="PANTHER" id="PTHR43646">
    <property type="entry name" value="GLYCOSYLTRANSFERASE"/>
    <property type="match status" value="1"/>
</dbReference>
<evidence type="ECO:0000256" key="1">
    <source>
        <dbReference type="ARBA" id="ARBA00004236"/>
    </source>
</evidence>
<keyword evidence="4 7" id="KW-0808">Transferase</keyword>
<protein>
    <submittedName>
        <fullName evidence="7">Glycosyl transferase</fullName>
    </submittedName>
</protein>
<gene>
    <name evidence="7" type="ORF">CAL12_13530</name>
</gene>
<dbReference type="InterPro" id="IPR001173">
    <property type="entry name" value="Glyco_trans_2-like"/>
</dbReference>
<dbReference type="InterPro" id="IPR029044">
    <property type="entry name" value="Nucleotide-diphossugar_trans"/>
</dbReference>
<dbReference type="Pfam" id="PF00535">
    <property type="entry name" value="Glycos_transf_2"/>
    <property type="match status" value="1"/>
</dbReference>
<sequence length="225" mass="24298">MIGVCIPAHNEEATVSACLASVRAAASHPELREEPVTVVLVLDSCTDRTAEYAASWRIAQLRVDCRNVGQTRAAGADFLIAAGARWLAFTDADTTVSPSWLVDQLALDAAAVCGTVGVADWSAHGTQALAAQWHFRSNYRDRDGHRHIHGANLGIASAAYLRAGGFRSLTCHEDRDLVERLERAGEAIAWSARPRVWTSARPYSRVDEGFAAALRMGWDSAEKAA</sequence>
<evidence type="ECO:0000313" key="7">
    <source>
        <dbReference type="EMBL" id="ARP81733.1"/>
    </source>
</evidence>
<reference evidence="7 8" key="1">
    <citation type="submission" date="2017-05" db="EMBL/GenBank/DDBJ databases">
        <title>Complete and WGS of Bordetella genogroups.</title>
        <authorList>
            <person name="Spilker T."/>
            <person name="LiPuma J."/>
        </authorList>
    </citation>
    <scope>NUCLEOTIDE SEQUENCE [LARGE SCALE GENOMIC DNA]</scope>
    <source>
        <strain evidence="7 8">AU19157</strain>
    </source>
</reference>
<feature type="domain" description="Glycosyltransferase 2-like" evidence="6">
    <location>
        <begin position="4"/>
        <end position="128"/>
    </location>
</feature>
<dbReference type="GO" id="GO:0016757">
    <property type="term" value="F:glycosyltransferase activity"/>
    <property type="evidence" value="ECO:0007669"/>
    <property type="project" value="UniProtKB-KW"/>
</dbReference>
<keyword evidence="3" id="KW-0328">Glycosyltransferase</keyword>
<evidence type="ECO:0000256" key="5">
    <source>
        <dbReference type="ARBA" id="ARBA00023136"/>
    </source>
</evidence>
<dbReference type="EMBL" id="CP021108">
    <property type="protein sequence ID" value="ARP81733.1"/>
    <property type="molecule type" value="Genomic_DNA"/>
</dbReference>
<dbReference type="RefSeq" id="WP_086064918.1">
    <property type="nucleotide sequence ID" value="NZ_CP021108.1"/>
</dbReference>
<evidence type="ECO:0000313" key="8">
    <source>
        <dbReference type="Proteomes" id="UP000194151"/>
    </source>
</evidence>
<dbReference type="AlphaFoldDB" id="A0A1W6YMG0"/>
<organism evidence="7 8">
    <name type="scientific">Bordetella genomosp. 8</name>
    <dbReference type="NCBI Taxonomy" id="1416806"/>
    <lineage>
        <taxon>Bacteria</taxon>
        <taxon>Pseudomonadati</taxon>
        <taxon>Pseudomonadota</taxon>
        <taxon>Betaproteobacteria</taxon>
        <taxon>Burkholderiales</taxon>
        <taxon>Alcaligenaceae</taxon>
        <taxon>Bordetella</taxon>
    </lineage>
</organism>
<keyword evidence="2" id="KW-1003">Cell membrane</keyword>
<dbReference type="Proteomes" id="UP000194151">
    <property type="component" value="Chromosome"/>
</dbReference>
<dbReference type="OrthoDB" id="9777873at2"/>